<comment type="cofactor">
    <cofactor evidence="1">
        <name>Mg(2+)</name>
        <dbReference type="ChEBI" id="CHEBI:18420"/>
    </cofactor>
</comment>
<dbReference type="AlphaFoldDB" id="A0A8G1ZW70"/>
<dbReference type="Pfam" id="PF00293">
    <property type="entry name" value="NUDIX"/>
    <property type="match status" value="1"/>
</dbReference>
<feature type="region of interest" description="Disordered" evidence="3">
    <location>
        <begin position="148"/>
        <end position="173"/>
    </location>
</feature>
<dbReference type="Gene3D" id="3.90.79.10">
    <property type="entry name" value="Nucleoside Triphosphate Pyrophosphohydrolase"/>
    <property type="match status" value="1"/>
</dbReference>
<dbReference type="EMBL" id="PKLL01000001">
    <property type="protein sequence ID" value="RZE30444.1"/>
    <property type="molecule type" value="Genomic_DNA"/>
</dbReference>
<protein>
    <submittedName>
        <fullName evidence="5">NUDIX domain-containing protein</fullName>
    </submittedName>
</protein>
<dbReference type="PROSITE" id="PS51462">
    <property type="entry name" value="NUDIX"/>
    <property type="match status" value="1"/>
</dbReference>
<comment type="caution">
    <text evidence="5">The sequence shown here is derived from an EMBL/GenBank/DDBJ whole genome shotgun (WGS) entry which is preliminary data.</text>
</comment>
<dbReference type="PANTHER" id="PTHR43046">
    <property type="entry name" value="GDP-MANNOSE MANNOSYL HYDROLASE"/>
    <property type="match status" value="1"/>
</dbReference>
<evidence type="ECO:0000259" key="4">
    <source>
        <dbReference type="PROSITE" id="PS51462"/>
    </source>
</evidence>
<organism evidence="5 6">
    <name type="scientific">Streptomyces albidoflavus</name>
    <dbReference type="NCBI Taxonomy" id="1886"/>
    <lineage>
        <taxon>Bacteria</taxon>
        <taxon>Bacillati</taxon>
        <taxon>Actinomycetota</taxon>
        <taxon>Actinomycetes</taxon>
        <taxon>Kitasatosporales</taxon>
        <taxon>Streptomycetaceae</taxon>
        <taxon>Streptomyces</taxon>
        <taxon>Streptomyces albidoflavus group</taxon>
    </lineage>
</organism>
<feature type="domain" description="Nudix hydrolase" evidence="4">
    <location>
        <begin position="13"/>
        <end position="145"/>
    </location>
</feature>
<evidence type="ECO:0000256" key="2">
    <source>
        <dbReference type="ARBA" id="ARBA00022801"/>
    </source>
</evidence>
<evidence type="ECO:0000313" key="6">
    <source>
        <dbReference type="Proteomes" id="UP000292693"/>
    </source>
</evidence>
<dbReference type="InterPro" id="IPR000086">
    <property type="entry name" value="NUDIX_hydrolase_dom"/>
</dbReference>
<dbReference type="SUPFAM" id="SSF55811">
    <property type="entry name" value="Nudix"/>
    <property type="match status" value="1"/>
</dbReference>
<evidence type="ECO:0000256" key="3">
    <source>
        <dbReference type="SAM" id="MobiDB-lite"/>
    </source>
</evidence>
<dbReference type="Proteomes" id="UP000292693">
    <property type="component" value="Unassembled WGS sequence"/>
</dbReference>
<dbReference type="PRINTS" id="PR00502">
    <property type="entry name" value="NUDIXFAMILY"/>
</dbReference>
<keyword evidence="2" id="KW-0378">Hydrolase</keyword>
<reference evidence="5 6" key="1">
    <citation type="submission" date="2017-12" db="EMBL/GenBank/DDBJ databases">
        <title>Population genomics insights into the ecological differentiation and adaptive evolution in streptomycetes.</title>
        <authorList>
            <person name="Li Y."/>
            <person name="Huang Y."/>
        </authorList>
    </citation>
    <scope>NUCLEOTIDE SEQUENCE [LARGE SCALE GENOMIC DNA]</scope>
    <source>
        <strain evidence="5 6">NBRC 100770</strain>
    </source>
</reference>
<dbReference type="PANTHER" id="PTHR43046:SF14">
    <property type="entry name" value="MUTT_NUDIX FAMILY PROTEIN"/>
    <property type="match status" value="1"/>
</dbReference>
<dbReference type="InterPro" id="IPR020476">
    <property type="entry name" value="Nudix_hydrolase"/>
</dbReference>
<accession>A0A8G1ZW70</accession>
<name>A0A8G1ZW70_9ACTN</name>
<sequence length="173" mass="18492">MDPRPVPSPPGGPPVSNASVLLHNDAGAYLLHLRDNLPGIWEPGSWALPGGGREPGDRSLAETARRELREETGLDLPGLEPFTVETATGIDGSPVLIQVFTARWNGDPATLHLTEGVLLHWFRPDVMPRLRLAPSTLELVHRHAGLPAPTGWPVSPQEPPAGETGADPPGRHP</sequence>
<gene>
    <name evidence="5" type="ORF">C0Q92_01050</name>
</gene>
<dbReference type="InterPro" id="IPR015797">
    <property type="entry name" value="NUDIX_hydrolase-like_dom_sf"/>
</dbReference>
<proteinExistence type="predicted"/>
<dbReference type="RefSeq" id="WP_030305992.1">
    <property type="nucleotide sequence ID" value="NZ_CP108450.1"/>
</dbReference>
<evidence type="ECO:0000256" key="1">
    <source>
        <dbReference type="ARBA" id="ARBA00001946"/>
    </source>
</evidence>
<evidence type="ECO:0000313" key="5">
    <source>
        <dbReference type="EMBL" id="RZE30444.1"/>
    </source>
</evidence>
<dbReference type="GO" id="GO:0016787">
    <property type="term" value="F:hydrolase activity"/>
    <property type="evidence" value="ECO:0007669"/>
    <property type="project" value="UniProtKB-KW"/>
</dbReference>